<evidence type="ECO:0000313" key="2">
    <source>
        <dbReference type="EMBL" id="ALC48382.1"/>
    </source>
</evidence>
<gene>
    <name evidence="2" type="ORF">Dbus_chrXg238</name>
</gene>
<accession>A0A0M4F8M4</accession>
<evidence type="ECO:0000313" key="3">
    <source>
        <dbReference type="Proteomes" id="UP000494163"/>
    </source>
</evidence>
<evidence type="ECO:0000256" key="1">
    <source>
        <dbReference type="SAM" id="Coils"/>
    </source>
</evidence>
<feature type="coiled-coil region" evidence="1">
    <location>
        <begin position="40"/>
        <end position="74"/>
    </location>
</feature>
<dbReference type="AlphaFoldDB" id="A0A0M4F8M4"/>
<protein>
    <submittedName>
        <fullName evidence="2">Maker272</fullName>
    </submittedName>
</protein>
<name>A0A0M4F8M4_DROBS</name>
<dbReference type="SMR" id="A0A0M4F8M4"/>
<sequence length="220" mass="25079">MTDKGNELENVEANVVENIDIETALEELFKRILGNLKSGNTSAREELNNNAQILEELQEEKSRLLTNLNMASFNELGSRENLIGTAMNLNSVQGSIAQHWDSRFALDGSYLKAYEDHCKEAVKAMEESTAAESSACFDEFSEKEHKELHELTKKAREQYMTIRNADYEKVKQHIKEYEDKLQSLSGELQILEQYAQEASDIKEQMLLTLKTRALGIMKPN</sequence>
<keyword evidence="3" id="KW-1185">Reference proteome</keyword>
<dbReference type="Proteomes" id="UP000494163">
    <property type="component" value="Chromosome X"/>
</dbReference>
<feature type="coiled-coil region" evidence="1">
    <location>
        <begin position="167"/>
        <end position="194"/>
    </location>
</feature>
<keyword evidence="1" id="KW-0175">Coiled coil</keyword>
<organism evidence="2 3">
    <name type="scientific">Drosophila busckii</name>
    <name type="common">Fruit fly</name>
    <dbReference type="NCBI Taxonomy" id="30019"/>
    <lineage>
        <taxon>Eukaryota</taxon>
        <taxon>Metazoa</taxon>
        <taxon>Ecdysozoa</taxon>
        <taxon>Arthropoda</taxon>
        <taxon>Hexapoda</taxon>
        <taxon>Insecta</taxon>
        <taxon>Pterygota</taxon>
        <taxon>Neoptera</taxon>
        <taxon>Endopterygota</taxon>
        <taxon>Diptera</taxon>
        <taxon>Brachycera</taxon>
        <taxon>Muscomorpha</taxon>
        <taxon>Ephydroidea</taxon>
        <taxon>Drosophilidae</taxon>
        <taxon>Drosophila</taxon>
    </lineage>
</organism>
<dbReference type="EMBL" id="CP012528">
    <property type="protein sequence ID" value="ALC48382.1"/>
    <property type="molecule type" value="Genomic_DNA"/>
</dbReference>
<proteinExistence type="predicted"/>
<reference evidence="2 3" key="1">
    <citation type="submission" date="2015-08" db="EMBL/GenBank/DDBJ databases">
        <title>Ancestral chromatin configuration constrains chromatin evolution on differentiating sex chromosomes in Drosophila.</title>
        <authorList>
            <person name="Zhou Q."/>
            <person name="Bachtrog D."/>
        </authorList>
    </citation>
    <scope>NUCLEOTIDE SEQUENCE [LARGE SCALE GENOMIC DNA]</scope>
    <source>
        <tissue evidence="2">Whole larvae</tissue>
    </source>
</reference>